<keyword evidence="2" id="KW-1185">Reference proteome</keyword>
<reference evidence="1 2" key="1">
    <citation type="submission" date="2021-06" db="EMBL/GenBank/DDBJ databases">
        <title>Bradyrhizobium sp. S2-11-4 Genome sequencing.</title>
        <authorList>
            <person name="Jin L."/>
        </authorList>
    </citation>
    <scope>NUCLEOTIDE SEQUENCE [LARGE SCALE GENOMIC DNA]</scope>
    <source>
        <strain evidence="1 2">S2-11-4</strain>
    </source>
</reference>
<gene>
    <name evidence="1" type="ORF">KMZ93_24380</name>
</gene>
<protein>
    <submittedName>
        <fullName evidence="1">Uncharacterized protein</fullName>
    </submittedName>
</protein>
<name>A0A975NX65_9BRAD</name>
<dbReference type="RefSeq" id="WP_215603807.1">
    <property type="nucleotide sequence ID" value="NZ_CP076136.1"/>
</dbReference>
<dbReference type="AlphaFoldDB" id="A0A975NX65"/>
<organism evidence="1 2">
    <name type="scientific">Bradyrhizobium sediminis</name>
    <dbReference type="NCBI Taxonomy" id="2840469"/>
    <lineage>
        <taxon>Bacteria</taxon>
        <taxon>Pseudomonadati</taxon>
        <taxon>Pseudomonadota</taxon>
        <taxon>Alphaproteobacteria</taxon>
        <taxon>Hyphomicrobiales</taxon>
        <taxon>Nitrobacteraceae</taxon>
        <taxon>Bradyrhizobium</taxon>
    </lineage>
</organism>
<dbReference type="Proteomes" id="UP000676951">
    <property type="component" value="Chromosome"/>
</dbReference>
<sequence>MNISATLRFLLSVFLPLVWLDGLSPVSAQGVTVESLRGRTITASVSWQTRARANGREFDNPVKNDFVINISGDGKVNATVTRHVIGPRGPTSQSRSFSAVLGKPRDAAGGGALMVLNGNTLTMLRTYETGGAKTTITMGAGGSCTITSPAMKETGSAVLLRKDAVVGGTIEILSSRQVSSSCHFR</sequence>
<proteinExistence type="predicted"/>
<dbReference type="EMBL" id="CP076136">
    <property type="protein sequence ID" value="QWG23048.1"/>
    <property type="molecule type" value="Genomic_DNA"/>
</dbReference>
<evidence type="ECO:0000313" key="1">
    <source>
        <dbReference type="EMBL" id="QWG23048.1"/>
    </source>
</evidence>
<accession>A0A975NX65</accession>
<evidence type="ECO:0000313" key="2">
    <source>
        <dbReference type="Proteomes" id="UP000676951"/>
    </source>
</evidence>